<dbReference type="SUPFAM" id="SSF46785">
    <property type="entry name" value="Winged helix' DNA-binding domain"/>
    <property type="match status" value="1"/>
</dbReference>
<comment type="subcellular location">
    <subcellularLocation>
        <location evidence="1 7">Nucleus</location>
    </subcellularLocation>
</comment>
<dbReference type="GO" id="GO:0005674">
    <property type="term" value="C:transcription factor TFIIF complex"/>
    <property type="evidence" value="ECO:0007669"/>
    <property type="project" value="TreeGrafter"/>
</dbReference>
<dbReference type="GO" id="GO:0001096">
    <property type="term" value="F:TFIIF-class transcription factor complex binding"/>
    <property type="evidence" value="ECO:0007669"/>
    <property type="project" value="TreeGrafter"/>
</dbReference>
<gene>
    <name evidence="9" type="ORF">KI387_035471</name>
</gene>
<dbReference type="GO" id="GO:0003677">
    <property type="term" value="F:DNA binding"/>
    <property type="evidence" value="ECO:0007669"/>
    <property type="project" value="UniProtKB-KW"/>
</dbReference>
<name>A0AA38FPA9_TAXCH</name>
<dbReference type="AlphaFoldDB" id="A0AA38FPA9"/>
<evidence type="ECO:0000256" key="6">
    <source>
        <dbReference type="ARBA" id="ARBA00023242"/>
    </source>
</evidence>
<organism evidence="9 10">
    <name type="scientific">Taxus chinensis</name>
    <name type="common">Chinese yew</name>
    <name type="synonym">Taxus wallichiana var. chinensis</name>
    <dbReference type="NCBI Taxonomy" id="29808"/>
    <lineage>
        <taxon>Eukaryota</taxon>
        <taxon>Viridiplantae</taxon>
        <taxon>Streptophyta</taxon>
        <taxon>Embryophyta</taxon>
        <taxon>Tracheophyta</taxon>
        <taxon>Spermatophyta</taxon>
        <taxon>Pinopsida</taxon>
        <taxon>Pinidae</taxon>
        <taxon>Conifers II</taxon>
        <taxon>Cupressales</taxon>
        <taxon>Taxaceae</taxon>
        <taxon>Taxus</taxon>
    </lineage>
</organism>
<protein>
    <recommendedName>
        <fullName evidence="7">Transcription initiation factor IIF subunit alpha</fullName>
    </recommendedName>
</protein>
<sequence length="459" mass="51627">EYNVRAINSSNKSYSIGTFKHVLPGFLKKKDSAAKWFLHKEGLKGYEITDVMRDKYKNKPWIIQDEAGQQQYQGKLEGSQQGTYYVLVIQGKEFLAIPVDAWYYFSKVAKYKQLSLEEAEEKMKNQRRTAEGFSRWMMKIANNGAAKDWEVQKIEGGGGGGKQKRVDDETDDTVLSDKEEEDVDEDEERKSRLGLNKIGGDDDEEEVRRGDLDADGDDIEKGDDWEHEEVFTDDDEVVGSDAEDEDESDSEDLAPPEINQDEDEGNEEGGEGLSTSGKELMKLLERQAWLDDDNGDKYVNEENHLLPVLAHKQKKILIEEPLEATATKAKSPVVTPTGAVTTKSAKGKRKSCNEDGQNKRQKTEDSKSTKPAILRDEGTPTSKSVSTSGKQALPCTNKATYAQATGAVTEEELLNFIRQMAPITTHHLAAEYKHRIKRQEDMSAFAGMLKKISRLEKRE</sequence>
<dbReference type="InterPro" id="IPR011039">
    <property type="entry name" value="TFIIF_interaction"/>
</dbReference>
<evidence type="ECO:0000256" key="5">
    <source>
        <dbReference type="ARBA" id="ARBA00023163"/>
    </source>
</evidence>
<evidence type="ECO:0000256" key="2">
    <source>
        <dbReference type="ARBA" id="ARBA00005249"/>
    </source>
</evidence>
<evidence type="ECO:0000256" key="4">
    <source>
        <dbReference type="ARBA" id="ARBA00023125"/>
    </source>
</evidence>
<dbReference type="GO" id="GO:0016251">
    <property type="term" value="F:RNA polymerase II general transcription initiation factor activity"/>
    <property type="evidence" value="ECO:0007669"/>
    <property type="project" value="TreeGrafter"/>
</dbReference>
<evidence type="ECO:0000256" key="3">
    <source>
        <dbReference type="ARBA" id="ARBA00023015"/>
    </source>
</evidence>
<dbReference type="PANTHER" id="PTHR13011">
    <property type="entry name" value="TFIIF-ALPHA"/>
    <property type="match status" value="1"/>
</dbReference>
<comment type="caution">
    <text evidence="9">The sequence shown here is derived from an EMBL/GenBank/DDBJ whole genome shotgun (WGS) entry which is preliminary data.</text>
</comment>
<evidence type="ECO:0000256" key="8">
    <source>
        <dbReference type="SAM" id="MobiDB-lite"/>
    </source>
</evidence>
<evidence type="ECO:0000313" key="9">
    <source>
        <dbReference type="EMBL" id="KAH9307560.1"/>
    </source>
</evidence>
<feature type="compositionally biased region" description="Polar residues" evidence="8">
    <location>
        <begin position="379"/>
        <end position="390"/>
    </location>
</feature>
<dbReference type="SUPFAM" id="SSF50916">
    <property type="entry name" value="Rap30/74 interaction domains"/>
    <property type="match status" value="1"/>
</dbReference>
<dbReference type="EMBL" id="JAHRHJ020000007">
    <property type="protein sequence ID" value="KAH9307560.1"/>
    <property type="molecule type" value="Genomic_DNA"/>
</dbReference>
<comment type="function">
    <text evidence="7">TFIIF is a general transcription initiation factor that binds to RNA polymerase II and helps to recruit it to the initiation complex in collaboration with TFIIB. It promotes transcription elongation.</text>
</comment>
<feature type="non-terminal residue" evidence="9">
    <location>
        <position position="459"/>
    </location>
</feature>
<dbReference type="GO" id="GO:0032968">
    <property type="term" value="P:positive regulation of transcription elongation by RNA polymerase II"/>
    <property type="evidence" value="ECO:0007669"/>
    <property type="project" value="InterPro"/>
</dbReference>
<comment type="similarity">
    <text evidence="2 7">Belongs to the TFIIF alpha subunit family.</text>
</comment>
<feature type="compositionally biased region" description="Acidic residues" evidence="8">
    <location>
        <begin position="231"/>
        <end position="270"/>
    </location>
</feature>
<evidence type="ECO:0000313" key="10">
    <source>
        <dbReference type="Proteomes" id="UP000824469"/>
    </source>
</evidence>
<dbReference type="OMA" id="WEHEDVA"/>
<evidence type="ECO:0000256" key="7">
    <source>
        <dbReference type="RuleBase" id="RU366044"/>
    </source>
</evidence>
<proteinExistence type="inferred from homology"/>
<feature type="compositionally biased region" description="Acidic residues" evidence="8">
    <location>
        <begin position="168"/>
        <end position="187"/>
    </location>
</feature>
<keyword evidence="6 7" id="KW-0539">Nucleus</keyword>
<dbReference type="GO" id="GO:0006367">
    <property type="term" value="P:transcription initiation at RNA polymerase II promoter"/>
    <property type="evidence" value="ECO:0007669"/>
    <property type="project" value="InterPro"/>
</dbReference>
<feature type="non-terminal residue" evidence="9">
    <location>
        <position position="1"/>
    </location>
</feature>
<keyword evidence="10" id="KW-1185">Reference proteome</keyword>
<feature type="region of interest" description="Disordered" evidence="8">
    <location>
        <begin position="149"/>
        <end position="279"/>
    </location>
</feature>
<dbReference type="PANTHER" id="PTHR13011:SF0">
    <property type="entry name" value="GENERAL TRANSCRIPTION FACTOR IIF SUBUNIT 1"/>
    <property type="match status" value="1"/>
</dbReference>
<keyword evidence="4 7" id="KW-0238">DNA-binding</keyword>
<dbReference type="Pfam" id="PF05793">
    <property type="entry name" value="TFIIF_alpha"/>
    <property type="match status" value="1"/>
</dbReference>
<accession>A0AA38FPA9</accession>
<dbReference type="InterPro" id="IPR036390">
    <property type="entry name" value="WH_DNA-bd_sf"/>
</dbReference>
<keyword evidence="3 7" id="KW-0805">Transcription regulation</keyword>
<feature type="compositionally biased region" description="Basic and acidic residues" evidence="8">
    <location>
        <begin position="351"/>
        <end position="378"/>
    </location>
</feature>
<evidence type="ECO:0000256" key="1">
    <source>
        <dbReference type="ARBA" id="ARBA00004123"/>
    </source>
</evidence>
<reference evidence="9 10" key="1">
    <citation type="journal article" date="2021" name="Nat. Plants">
        <title>The Taxus genome provides insights into paclitaxel biosynthesis.</title>
        <authorList>
            <person name="Xiong X."/>
            <person name="Gou J."/>
            <person name="Liao Q."/>
            <person name="Li Y."/>
            <person name="Zhou Q."/>
            <person name="Bi G."/>
            <person name="Li C."/>
            <person name="Du R."/>
            <person name="Wang X."/>
            <person name="Sun T."/>
            <person name="Guo L."/>
            <person name="Liang H."/>
            <person name="Lu P."/>
            <person name="Wu Y."/>
            <person name="Zhang Z."/>
            <person name="Ro D.K."/>
            <person name="Shang Y."/>
            <person name="Huang S."/>
            <person name="Yan J."/>
        </authorList>
    </citation>
    <scope>NUCLEOTIDE SEQUENCE [LARGE SCALE GENOMIC DNA]</scope>
    <source>
        <strain evidence="9">Ta-2019</strain>
    </source>
</reference>
<keyword evidence="5 7" id="KW-0804">Transcription</keyword>
<dbReference type="InterPro" id="IPR008851">
    <property type="entry name" value="TFIIF-alpha"/>
</dbReference>
<dbReference type="Proteomes" id="UP000824469">
    <property type="component" value="Unassembled WGS sequence"/>
</dbReference>
<feature type="region of interest" description="Disordered" evidence="8">
    <location>
        <begin position="323"/>
        <end position="392"/>
    </location>
</feature>